<organism evidence="3 4">
    <name type="scientific">Marinomonas piezotolerans</name>
    <dbReference type="NCBI Taxonomy" id="2213058"/>
    <lineage>
        <taxon>Bacteria</taxon>
        <taxon>Pseudomonadati</taxon>
        <taxon>Pseudomonadota</taxon>
        <taxon>Gammaproteobacteria</taxon>
        <taxon>Oceanospirillales</taxon>
        <taxon>Oceanospirillaceae</taxon>
        <taxon>Marinomonas</taxon>
    </lineage>
</organism>
<name>A0A370U652_9GAMM</name>
<dbReference type="EMBL" id="QKRA01000008">
    <property type="protein sequence ID" value="RDL43250.1"/>
    <property type="molecule type" value="Genomic_DNA"/>
</dbReference>
<keyword evidence="4" id="KW-1185">Reference proteome</keyword>
<keyword evidence="1" id="KW-0732">Signal</keyword>
<feature type="signal peptide" evidence="1">
    <location>
        <begin position="1"/>
        <end position="23"/>
    </location>
</feature>
<accession>A0A370U652</accession>
<proteinExistence type="predicted"/>
<reference evidence="3 4" key="1">
    <citation type="submission" date="2018-06" db="EMBL/GenBank/DDBJ databases">
        <title>Marinomonas sp. YLB-05 draft genome sequence.</title>
        <authorList>
            <person name="Yu L."/>
            <person name="Tang X."/>
        </authorList>
    </citation>
    <scope>NUCLEOTIDE SEQUENCE [LARGE SCALE GENOMIC DNA]</scope>
    <source>
        <strain evidence="3 4">YLB-05</strain>
    </source>
</reference>
<gene>
    <name evidence="3" type="ORF">DN730_14825</name>
</gene>
<dbReference type="Gene3D" id="3.40.190.10">
    <property type="entry name" value="Periplasmic binding protein-like II"/>
    <property type="match status" value="2"/>
</dbReference>
<protein>
    <recommendedName>
        <fullName evidence="2">Solute-binding protein family 3/N-terminal domain-containing protein</fullName>
    </recommendedName>
</protein>
<sequence>MLIRALSLTLLTLYSTFATVSWADDSTLQFYVVDFPPYIIAPDEGDIHGIGVETTQAAFAKVGIETTFSLLPWKRIMKSMEHGSALGTVSCSRRPERSHYMLFSDELTISTRVAVSRKEIDTSGIQDLQDLRNYSVVSVEDWGMEQQLTAEAIPHEVTPTLESGIVAIRYRNIDILYASAYPSLHYAKNLGVRKDIKITPIASEPSVPLYLCLSKQYPESRTILEKFNTGLRMIKQDGTYQAIRAKYL</sequence>
<dbReference type="Proteomes" id="UP000254326">
    <property type="component" value="Unassembled WGS sequence"/>
</dbReference>
<dbReference type="RefSeq" id="WP_115468932.1">
    <property type="nucleotide sequence ID" value="NZ_QKRA01000008.1"/>
</dbReference>
<dbReference type="SUPFAM" id="SSF53850">
    <property type="entry name" value="Periplasmic binding protein-like II"/>
    <property type="match status" value="1"/>
</dbReference>
<evidence type="ECO:0000256" key="1">
    <source>
        <dbReference type="SAM" id="SignalP"/>
    </source>
</evidence>
<dbReference type="PANTHER" id="PTHR38834">
    <property type="entry name" value="PERIPLASMIC SUBSTRATE BINDING PROTEIN FAMILY 3"/>
    <property type="match status" value="1"/>
</dbReference>
<evidence type="ECO:0000313" key="4">
    <source>
        <dbReference type="Proteomes" id="UP000254326"/>
    </source>
</evidence>
<dbReference type="InterPro" id="IPR001638">
    <property type="entry name" value="Solute-binding_3/MltF_N"/>
</dbReference>
<dbReference type="Pfam" id="PF00497">
    <property type="entry name" value="SBP_bac_3"/>
    <property type="match status" value="1"/>
</dbReference>
<evidence type="ECO:0000313" key="3">
    <source>
        <dbReference type="EMBL" id="RDL43250.1"/>
    </source>
</evidence>
<comment type="caution">
    <text evidence="3">The sequence shown here is derived from an EMBL/GenBank/DDBJ whole genome shotgun (WGS) entry which is preliminary data.</text>
</comment>
<feature type="chain" id="PRO_5016745117" description="Solute-binding protein family 3/N-terminal domain-containing protein" evidence="1">
    <location>
        <begin position="24"/>
        <end position="248"/>
    </location>
</feature>
<dbReference type="OrthoDB" id="7354650at2"/>
<feature type="domain" description="Solute-binding protein family 3/N-terminal" evidence="2">
    <location>
        <begin position="34"/>
        <end position="248"/>
    </location>
</feature>
<dbReference type="AlphaFoldDB" id="A0A370U652"/>
<evidence type="ECO:0000259" key="2">
    <source>
        <dbReference type="Pfam" id="PF00497"/>
    </source>
</evidence>
<dbReference type="PANTHER" id="PTHR38834:SF3">
    <property type="entry name" value="SOLUTE-BINDING PROTEIN FAMILY 3_N-TERMINAL DOMAIN-CONTAINING PROTEIN"/>
    <property type="match status" value="1"/>
</dbReference>